<evidence type="ECO:0008006" key="10">
    <source>
        <dbReference type="Google" id="ProtNLM"/>
    </source>
</evidence>
<dbReference type="Pfam" id="PF07333">
    <property type="entry name" value="SLR1-BP"/>
    <property type="match status" value="1"/>
</dbReference>
<keyword evidence="3" id="KW-0295">Fungicide</keyword>
<feature type="chain" id="PRO_5036173347" description="Knottin scorpion toxin-like domain-containing protein" evidence="6">
    <location>
        <begin position="25"/>
        <end position="74"/>
    </location>
</feature>
<dbReference type="InterPro" id="IPR010851">
    <property type="entry name" value="DEFL"/>
</dbReference>
<sequence length="74" mass="8021">MSRSIFLAACIILILGMMVSNVQGAARCQQFLDEVKCGIGNCSAMCLQKWKGSGVCVKGNDHTLRCLCYYPCPA</sequence>
<evidence type="ECO:0000256" key="3">
    <source>
        <dbReference type="ARBA" id="ARBA00022577"/>
    </source>
</evidence>
<evidence type="ECO:0000313" key="7">
    <source>
        <dbReference type="EMBL" id="CAA7027847.1"/>
    </source>
</evidence>
<evidence type="ECO:0000256" key="2">
    <source>
        <dbReference type="ARBA" id="ARBA00022529"/>
    </source>
</evidence>
<evidence type="ECO:0000256" key="4">
    <source>
        <dbReference type="ARBA" id="ARBA00022821"/>
    </source>
</evidence>
<dbReference type="EMBL" id="CACVBM020001062">
    <property type="protein sequence ID" value="CAA7027847.1"/>
    <property type="molecule type" value="Genomic_DNA"/>
</dbReference>
<dbReference type="GO" id="GO:0050832">
    <property type="term" value="P:defense response to fungus"/>
    <property type="evidence" value="ECO:0007669"/>
    <property type="project" value="UniProtKB-KW"/>
</dbReference>
<keyword evidence="5" id="KW-1015">Disulfide bond</keyword>
<keyword evidence="6" id="KW-0732">Signal</keyword>
<keyword evidence="4" id="KW-0611">Plant defense</keyword>
<organism evidence="8 9">
    <name type="scientific">Microthlaspi erraticum</name>
    <dbReference type="NCBI Taxonomy" id="1685480"/>
    <lineage>
        <taxon>Eukaryota</taxon>
        <taxon>Viridiplantae</taxon>
        <taxon>Streptophyta</taxon>
        <taxon>Embryophyta</taxon>
        <taxon>Tracheophyta</taxon>
        <taxon>Spermatophyta</taxon>
        <taxon>Magnoliopsida</taxon>
        <taxon>eudicotyledons</taxon>
        <taxon>Gunneridae</taxon>
        <taxon>Pentapetalae</taxon>
        <taxon>rosids</taxon>
        <taxon>malvids</taxon>
        <taxon>Brassicales</taxon>
        <taxon>Brassicaceae</taxon>
        <taxon>Coluteocarpeae</taxon>
        <taxon>Microthlaspi</taxon>
    </lineage>
</organism>
<dbReference type="OrthoDB" id="1025815at2759"/>
<keyword evidence="9" id="KW-1185">Reference proteome</keyword>
<dbReference type="Proteomes" id="UP000467841">
    <property type="component" value="Unassembled WGS sequence"/>
</dbReference>
<evidence type="ECO:0000256" key="1">
    <source>
        <dbReference type="ARBA" id="ARBA00006722"/>
    </source>
</evidence>
<protein>
    <recommendedName>
        <fullName evidence="10">Knottin scorpion toxin-like domain-containing protein</fullName>
    </recommendedName>
</protein>
<evidence type="ECO:0000313" key="9">
    <source>
        <dbReference type="Proteomes" id="UP000467841"/>
    </source>
</evidence>
<reference evidence="8 9" key="1">
    <citation type="submission" date="2020-01" db="EMBL/GenBank/DDBJ databases">
        <authorList>
            <person name="Mishra B."/>
        </authorList>
    </citation>
    <scope>NUCLEOTIDE SEQUENCE [LARGE SCALE GENOMIC DNA]</scope>
</reference>
<feature type="signal peptide" evidence="6">
    <location>
        <begin position="1"/>
        <end position="24"/>
    </location>
</feature>
<dbReference type="AlphaFoldDB" id="A0A6D2LDW5"/>
<dbReference type="EMBL" id="CACVBM020001771">
    <property type="protein sequence ID" value="CAA7059357.1"/>
    <property type="molecule type" value="Genomic_DNA"/>
</dbReference>
<proteinExistence type="inferred from homology"/>
<evidence type="ECO:0000256" key="5">
    <source>
        <dbReference type="ARBA" id="ARBA00023157"/>
    </source>
</evidence>
<evidence type="ECO:0000313" key="8">
    <source>
        <dbReference type="EMBL" id="CAA7059357.1"/>
    </source>
</evidence>
<keyword evidence="2" id="KW-0929">Antimicrobial</keyword>
<comment type="similarity">
    <text evidence="1">Belongs to the DEFL family.</text>
</comment>
<gene>
    <name evidence="7" type="ORF">MERR_LOCUS15082</name>
    <name evidence="8" type="ORF">MERR_LOCUS46593</name>
</gene>
<name>A0A6D2LDW5_9BRAS</name>
<dbReference type="PANTHER" id="PTHR33830:SF3">
    <property type="entry name" value="DEFENSIN-LIKE PROTEIN 127-RELATED"/>
    <property type="match status" value="1"/>
</dbReference>
<dbReference type="GO" id="GO:0031640">
    <property type="term" value="P:killing of cells of another organism"/>
    <property type="evidence" value="ECO:0007669"/>
    <property type="project" value="UniProtKB-KW"/>
</dbReference>
<accession>A0A6D2LDW5</accession>
<evidence type="ECO:0000256" key="6">
    <source>
        <dbReference type="SAM" id="SignalP"/>
    </source>
</evidence>
<dbReference type="PANTHER" id="PTHR33830">
    <property type="entry name" value="DEFENSIN-LIKE PROTEIN 184-RELATED"/>
    <property type="match status" value="1"/>
</dbReference>